<evidence type="ECO:0000256" key="1">
    <source>
        <dbReference type="SAM" id="Coils"/>
    </source>
</evidence>
<comment type="caution">
    <text evidence="5">The sequence shown here is derived from an EMBL/GenBank/DDBJ whole genome shotgun (WGS) entry which is preliminary data.</text>
</comment>
<dbReference type="Pfam" id="PF07699">
    <property type="entry name" value="Ephrin_rec_like"/>
    <property type="match status" value="3"/>
</dbReference>
<gene>
    <name evidence="5" type="ORF">M0812_20449</name>
</gene>
<feature type="domain" description="Tyrosine-protein kinase ephrin type A/B receptor-like" evidence="4">
    <location>
        <begin position="707"/>
        <end position="755"/>
    </location>
</feature>
<dbReference type="PANTHER" id="PTHR46967">
    <property type="entry name" value="INSULIN-LIKE GROWTH FACTOR BINDING PROTEIN,N-TERMINAL"/>
    <property type="match status" value="1"/>
</dbReference>
<evidence type="ECO:0000256" key="2">
    <source>
        <dbReference type="SAM" id="MobiDB-lite"/>
    </source>
</evidence>
<keyword evidence="3" id="KW-0732">Signal</keyword>
<organism evidence="5 6">
    <name type="scientific">Anaeramoeba flamelloides</name>
    <dbReference type="NCBI Taxonomy" id="1746091"/>
    <lineage>
        <taxon>Eukaryota</taxon>
        <taxon>Metamonada</taxon>
        <taxon>Anaeramoebidae</taxon>
        <taxon>Anaeramoeba</taxon>
    </lineage>
</organism>
<name>A0AAV7YUJ3_9EUKA</name>
<reference evidence="5" key="1">
    <citation type="submission" date="2022-08" db="EMBL/GenBank/DDBJ databases">
        <title>Novel sulphate-reducing endosymbionts in the free-living metamonad Anaeramoeba.</title>
        <authorList>
            <person name="Jerlstrom-Hultqvist J."/>
            <person name="Cepicka I."/>
            <person name="Gallot-Lavallee L."/>
            <person name="Salas-Leiva D."/>
            <person name="Curtis B.A."/>
            <person name="Zahonova K."/>
            <person name="Pipaliya S."/>
            <person name="Dacks J."/>
            <person name="Roger A.J."/>
        </authorList>
    </citation>
    <scope>NUCLEOTIDE SEQUENCE</scope>
    <source>
        <strain evidence="5">Busselton2</strain>
    </source>
</reference>
<dbReference type="PANTHER" id="PTHR46967:SF1">
    <property type="entry name" value="KERATIN-ASSOCIATED PROTEIN 16-1-LIKE"/>
    <property type="match status" value="1"/>
</dbReference>
<evidence type="ECO:0000259" key="4">
    <source>
        <dbReference type="Pfam" id="PF07699"/>
    </source>
</evidence>
<feature type="domain" description="Tyrosine-protein kinase ephrin type A/B receptor-like" evidence="4">
    <location>
        <begin position="551"/>
        <end position="586"/>
    </location>
</feature>
<dbReference type="InterPro" id="IPR011641">
    <property type="entry name" value="Tyr-kin_ephrin_A/B_rcpt-like"/>
</dbReference>
<feature type="region of interest" description="Disordered" evidence="2">
    <location>
        <begin position="835"/>
        <end position="859"/>
    </location>
</feature>
<feature type="coiled-coil region" evidence="1">
    <location>
        <begin position="72"/>
        <end position="99"/>
    </location>
</feature>
<proteinExistence type="predicted"/>
<accession>A0AAV7YUJ3</accession>
<sequence length="878" mass="98757">MRNRKRIVFILIFVLVFVLKNQSIYSTTISNSRINNDNPRKRKFQSVGVQKELRQGFYKSKKESLTKIQSQRENEIEVMNGYKKEKKNLKQQTECLVQKDSPEVIGTEFRVNNFISGIQRYPSIASIGNNNTKFVITWSTNGDDNDGYTYAILAKFYNSTDGSEIGEQFLVNNHTNHAQYISNVRSILNGEKFVIAWQSNNQDGSLYGIYLQIFDSKNGSKVGGEIRVNNYTENTQNSPRICSTGQNGERFVVTWQSNNQTFEGSLYDIYAQIFDSNTGNKIGSEFLVNSYTTNDQTKPDICSIGENGTKIVIVWESLDQDGSKWGVYAQIFNSTDGSKIGNEFLVNTETYHHQRLLAICSIGQKNEKFVISYSSYGVGTPRYELFAQVYDSNDGSKIGDEFQVNTGTMYHQIYPAISPIGENKEKFVITWQSNLYDSSDYDIYAQIYESNDISKIGGEFRVNTYTNKYQNRPQISSIGQNLENFIISWQSDLQDGDDDGVYAQILTTDFICNCNKGSYSNATNPDSCFRCPLGTYQAEPGKTGCLECQSGQYQDKEGQSKCLDCEIGTYQDLESQSTCKACGNGTYQNSKAQTKCLSCGMGTYGNDDGLSECKLCPKGTYQNDEGQTECIKCRNGTINPNQGSTSIGSCIECELGSYQNQEGASECLQCPDGTYGNVKGAVVCQECSTGSYSYQIGSTVCSFCTTGTYQDEIGMINCKTCPFNEYQDQVGSNECNICPSNSETLSKQSASIKECFCMIGYYGKPGENCKKCPDEGICNEFNQYYPYPNSGYWSSNDDPYELIKCSIEIACPGYEVEKCNDTAGYTGSKCKKKKLLKKKQRNQKKKKEKESEKEKHKEKQKIAKFEKLMLIQKIEIFF</sequence>
<evidence type="ECO:0000313" key="5">
    <source>
        <dbReference type="EMBL" id="KAJ3431537.1"/>
    </source>
</evidence>
<feature type="compositionally biased region" description="Basic residues" evidence="2">
    <location>
        <begin position="835"/>
        <end position="847"/>
    </location>
</feature>
<dbReference type="AlphaFoldDB" id="A0AAV7YUJ3"/>
<protein>
    <submittedName>
        <fullName evidence="5">Insulin-like growth factor binding proteinn-terminal</fullName>
    </submittedName>
</protein>
<dbReference type="Proteomes" id="UP001146793">
    <property type="component" value="Unassembled WGS sequence"/>
</dbReference>
<dbReference type="SMART" id="SM01411">
    <property type="entry name" value="Ephrin_rec_like"/>
    <property type="match status" value="5"/>
</dbReference>
<feature type="chain" id="PRO_5043496534" evidence="3">
    <location>
        <begin position="27"/>
        <end position="878"/>
    </location>
</feature>
<dbReference type="Gene3D" id="2.10.50.10">
    <property type="entry name" value="Tumor Necrosis Factor Receptor, subunit A, domain 2"/>
    <property type="match status" value="4"/>
</dbReference>
<dbReference type="EMBL" id="JANTQA010000047">
    <property type="protein sequence ID" value="KAJ3431537.1"/>
    <property type="molecule type" value="Genomic_DNA"/>
</dbReference>
<evidence type="ECO:0000313" key="6">
    <source>
        <dbReference type="Proteomes" id="UP001146793"/>
    </source>
</evidence>
<dbReference type="SUPFAM" id="SSF57184">
    <property type="entry name" value="Growth factor receptor domain"/>
    <property type="match status" value="2"/>
</dbReference>
<feature type="compositionally biased region" description="Basic and acidic residues" evidence="2">
    <location>
        <begin position="848"/>
        <end position="859"/>
    </location>
</feature>
<dbReference type="InterPro" id="IPR009030">
    <property type="entry name" value="Growth_fac_rcpt_cys_sf"/>
</dbReference>
<feature type="domain" description="Tyrosine-protein kinase ephrin type A/B receptor-like" evidence="4">
    <location>
        <begin position="602"/>
        <end position="650"/>
    </location>
</feature>
<feature type="signal peptide" evidence="3">
    <location>
        <begin position="1"/>
        <end position="26"/>
    </location>
</feature>
<keyword evidence="1" id="KW-0175">Coiled coil</keyword>
<evidence type="ECO:0000256" key="3">
    <source>
        <dbReference type="SAM" id="SignalP"/>
    </source>
</evidence>